<feature type="domain" description="Peptidase M16 N-terminal" evidence="8">
    <location>
        <begin position="64"/>
        <end position="189"/>
    </location>
</feature>
<dbReference type="OrthoDB" id="952271at2759"/>
<dbReference type="GO" id="GO:0006508">
    <property type="term" value="P:proteolysis"/>
    <property type="evidence" value="ECO:0007669"/>
    <property type="project" value="UniProtKB-KW"/>
</dbReference>
<sequence length="1185" mass="132853">MCTSGDHALVADFPSPEPVDWVSSFDTRYTDNTQQRYYRYTGTLVLPADDLRQYSLLRLTNNMRVLCVSDPTVKQSAASLAVNIGSCADPPELQGLAHALEHLLFMGTAKYPSEKDFEAYLTCHSGHTNATTSSLMTHYRFAVNNKGLVGALDRFAQFFIAPLLSADCVSRELRAVESEFRSNVQNDSKRRARISQTTCCSYHPYSRFHGGNNASLQEAASCLGLSLRDEMAGFFDKYYSADLMNLVIVGGTQDGADLEQLVEWSVDMFSQVPSRGDTRPDYLGHPLCDQKLGNIVRYQTIGDRYTISMSFALPQINHLYSSNPLRYVESLLNHGGSGSLIACLKRQRWATTMTTDNSAWNSDRSCIFNIMIHATPDGFAHYKDIVALVFAYLRIAQQGGIHQWYFEEIQKLAHIQFFYGEPAYALTAAVNLSRQMCSNYLRPEHAVSGSQLLYDYDAKAIETVLSFFNPNRYRLMLGARSFPGIGRLSNVEAYFEIPYSEETLPHDMAAGMQLYLAPSDLTSCLQFPRSNKFLPDNIELDVTPSANSAIKLAAVAPMSATSVHAEKEDLRSAPNLLLHNDMYELWTKRFSRGKLGRASIEMYIESTCFGTSPRAQLYTDLLRLSLTDSISEELAMATQAGFKHGIWTSDHRFCIRVSGHQGKLPLLLYSIVRGLRTLVVDQNKFDHYLNRIRRSLVTIGLEPPNMQALLQHYYLKAVPRWHYLDWKQELDNVTHEGLQSFVAKLFARLRVAMLTVGTFTDTEAIGITQRVLAMLNPQAAIPVTFRSHLYALDIVPNTYLQRLVLANDVNTDNAVNYAIYAGKDVHSIDSYNSRCRDRAILILIAHVMSIPFFDQLRTQEQLGYMVRCSWQATVDSYSSLSRKAGILTFAVQGSCNPEYVCLRIEAFLLQFRTRLAGMSKEELDANISACVIANQELPMKVASVAKQAWQMILDNSYDFDHVRNTNLQLERLTMDDVLEFWDAFISPTSTPAQATRVVVQVWSSSLARIAPSMATPDVMADYPLPVIAIHLCLVQIGIGFIELADVDKIVSCSRKSASASSSTADVYQCQQQLCTLYRVRAIENSLDIKEIERVCNQLIDKGSHVHTALRMALEADSTTSSLLTCRKAEPLAGPSFASMDMRRTYSGAWAFDSHHSFKRVQGLCAPVTPVRSLTPKYVSMPTPKI</sequence>
<proteinExistence type="inferred from homology"/>
<evidence type="ECO:0000259" key="8">
    <source>
        <dbReference type="Pfam" id="PF00675"/>
    </source>
</evidence>
<dbReference type="EMBL" id="JANBUO010000109">
    <property type="protein sequence ID" value="KAJ2807419.1"/>
    <property type="molecule type" value="Genomic_DNA"/>
</dbReference>
<evidence type="ECO:0000313" key="13">
    <source>
        <dbReference type="Proteomes" id="UP001140094"/>
    </source>
</evidence>
<dbReference type="PANTHER" id="PTHR43690:SF18">
    <property type="entry name" value="INSULIN-DEGRADING ENZYME-RELATED"/>
    <property type="match status" value="1"/>
</dbReference>
<organism evidence="12 13">
    <name type="scientific">Coemansia guatemalensis</name>
    <dbReference type="NCBI Taxonomy" id="2761395"/>
    <lineage>
        <taxon>Eukaryota</taxon>
        <taxon>Fungi</taxon>
        <taxon>Fungi incertae sedis</taxon>
        <taxon>Zoopagomycota</taxon>
        <taxon>Kickxellomycotina</taxon>
        <taxon>Kickxellomycetes</taxon>
        <taxon>Kickxellales</taxon>
        <taxon>Kickxellaceae</taxon>
        <taxon>Coemansia</taxon>
    </lineage>
</organism>
<evidence type="ECO:0000256" key="7">
    <source>
        <dbReference type="ARBA" id="ARBA00023049"/>
    </source>
</evidence>
<dbReference type="Gene3D" id="3.30.830.10">
    <property type="entry name" value="Metalloenzyme, LuxS/M16 peptidase-like"/>
    <property type="match status" value="4"/>
</dbReference>
<dbReference type="PANTHER" id="PTHR43690">
    <property type="entry name" value="NARDILYSIN"/>
    <property type="match status" value="1"/>
</dbReference>
<dbReference type="FunFam" id="3.30.830.10:FF:000005">
    <property type="entry name" value="nardilysin isoform X1"/>
    <property type="match status" value="1"/>
</dbReference>
<keyword evidence="4" id="KW-0479">Metal-binding</keyword>
<evidence type="ECO:0000259" key="10">
    <source>
        <dbReference type="Pfam" id="PF16187"/>
    </source>
</evidence>
<feature type="domain" description="Peptidase M16 middle/third" evidence="10">
    <location>
        <begin position="417"/>
        <end position="723"/>
    </location>
</feature>
<feature type="domain" description="Coenzyme PQQ synthesis protein F-like C-terminal lobe" evidence="11">
    <location>
        <begin position="843"/>
        <end position="949"/>
    </location>
</feature>
<keyword evidence="5 12" id="KW-0378">Hydrolase</keyword>
<evidence type="ECO:0000313" key="12">
    <source>
        <dbReference type="EMBL" id="KAJ2807419.1"/>
    </source>
</evidence>
<dbReference type="Pfam" id="PF22456">
    <property type="entry name" value="PqqF-like_C_4"/>
    <property type="match status" value="1"/>
</dbReference>
<keyword evidence="3" id="KW-0645">Protease</keyword>
<dbReference type="Pfam" id="PF00675">
    <property type="entry name" value="Peptidase_M16"/>
    <property type="match status" value="1"/>
</dbReference>
<protein>
    <submittedName>
        <fullName evidence="12">Metalloprotease</fullName>
        <ecNumber evidence="12">3.4.24.56</ecNumber>
    </submittedName>
</protein>
<comment type="similarity">
    <text evidence="2">Belongs to the peptidase M16 family.</text>
</comment>
<keyword evidence="13" id="KW-1185">Reference proteome</keyword>
<feature type="domain" description="Peptidase M16 C-terminal" evidence="9">
    <location>
        <begin position="228"/>
        <end position="411"/>
    </location>
</feature>
<dbReference type="FunFam" id="3.30.830.10:FF:000012">
    <property type="entry name" value="Protease 3"/>
    <property type="match status" value="1"/>
</dbReference>
<dbReference type="GO" id="GO:0046872">
    <property type="term" value="F:metal ion binding"/>
    <property type="evidence" value="ECO:0007669"/>
    <property type="project" value="UniProtKB-KW"/>
</dbReference>
<dbReference type="SUPFAM" id="SSF63411">
    <property type="entry name" value="LuxS/MPP-like metallohydrolase"/>
    <property type="match status" value="4"/>
</dbReference>
<name>A0A9W8I3M4_9FUNG</name>
<reference evidence="12" key="1">
    <citation type="submission" date="2022-07" db="EMBL/GenBank/DDBJ databases">
        <title>Phylogenomic reconstructions and comparative analyses of Kickxellomycotina fungi.</title>
        <authorList>
            <person name="Reynolds N.K."/>
            <person name="Stajich J.E."/>
            <person name="Barry K."/>
            <person name="Grigoriev I.V."/>
            <person name="Crous P."/>
            <person name="Smith M.E."/>
        </authorList>
    </citation>
    <scope>NUCLEOTIDE SEQUENCE</scope>
    <source>
        <strain evidence="12">NRRL 1565</strain>
    </source>
</reference>
<dbReference type="InterPro" id="IPR011765">
    <property type="entry name" value="Pept_M16_N"/>
</dbReference>
<evidence type="ECO:0000256" key="1">
    <source>
        <dbReference type="ARBA" id="ARBA00001947"/>
    </source>
</evidence>
<dbReference type="InterPro" id="IPR011249">
    <property type="entry name" value="Metalloenz_LuxS/M16"/>
</dbReference>
<accession>A0A9W8I3M4</accession>
<comment type="caution">
    <text evidence="12">The sequence shown here is derived from an EMBL/GenBank/DDBJ whole genome shotgun (WGS) entry which is preliminary data.</text>
</comment>
<evidence type="ECO:0000256" key="4">
    <source>
        <dbReference type="ARBA" id="ARBA00022723"/>
    </source>
</evidence>
<dbReference type="Pfam" id="PF16187">
    <property type="entry name" value="Peptidase_M16_M"/>
    <property type="match status" value="1"/>
</dbReference>
<keyword evidence="6" id="KW-0862">Zinc</keyword>
<dbReference type="InterPro" id="IPR032632">
    <property type="entry name" value="Peptidase_M16_M"/>
</dbReference>
<dbReference type="InterPro" id="IPR054734">
    <property type="entry name" value="PqqF-like_C_4"/>
</dbReference>
<dbReference type="EC" id="3.4.24.56" evidence="12"/>
<keyword evidence="7 12" id="KW-0482">Metalloprotease</keyword>
<evidence type="ECO:0000259" key="9">
    <source>
        <dbReference type="Pfam" id="PF05193"/>
    </source>
</evidence>
<dbReference type="Pfam" id="PF05193">
    <property type="entry name" value="Peptidase_M16_C"/>
    <property type="match status" value="1"/>
</dbReference>
<dbReference type="GO" id="GO:0004222">
    <property type="term" value="F:metalloendopeptidase activity"/>
    <property type="evidence" value="ECO:0007669"/>
    <property type="project" value="UniProtKB-EC"/>
</dbReference>
<dbReference type="InterPro" id="IPR050626">
    <property type="entry name" value="Peptidase_M16"/>
</dbReference>
<comment type="cofactor">
    <cofactor evidence="1">
        <name>Zn(2+)</name>
        <dbReference type="ChEBI" id="CHEBI:29105"/>
    </cofactor>
</comment>
<dbReference type="AlphaFoldDB" id="A0A9W8I3M4"/>
<evidence type="ECO:0000256" key="3">
    <source>
        <dbReference type="ARBA" id="ARBA00022670"/>
    </source>
</evidence>
<gene>
    <name evidence="12" type="primary">STE23_1</name>
    <name evidence="12" type="ORF">H4R20_001297</name>
</gene>
<evidence type="ECO:0000259" key="11">
    <source>
        <dbReference type="Pfam" id="PF22456"/>
    </source>
</evidence>
<evidence type="ECO:0000256" key="2">
    <source>
        <dbReference type="ARBA" id="ARBA00007261"/>
    </source>
</evidence>
<evidence type="ECO:0000256" key="5">
    <source>
        <dbReference type="ARBA" id="ARBA00022801"/>
    </source>
</evidence>
<dbReference type="Proteomes" id="UP001140094">
    <property type="component" value="Unassembled WGS sequence"/>
</dbReference>
<dbReference type="InterPro" id="IPR007863">
    <property type="entry name" value="Peptidase_M16_C"/>
</dbReference>
<evidence type="ECO:0000256" key="6">
    <source>
        <dbReference type="ARBA" id="ARBA00022833"/>
    </source>
</evidence>